<accession>A0A192D3N6</accession>
<dbReference type="Proteomes" id="UP000078263">
    <property type="component" value="Chromosome"/>
</dbReference>
<evidence type="ECO:0000313" key="2">
    <source>
        <dbReference type="EMBL" id="ANK12527.1"/>
    </source>
</evidence>
<keyword evidence="1" id="KW-1133">Transmembrane helix</keyword>
<organism evidence="2 3">
    <name type="scientific">Erythrobacter neustonensis</name>
    <dbReference type="NCBI Taxonomy" id="1112"/>
    <lineage>
        <taxon>Bacteria</taxon>
        <taxon>Pseudomonadati</taxon>
        <taxon>Pseudomonadota</taxon>
        <taxon>Alphaproteobacteria</taxon>
        <taxon>Sphingomonadales</taxon>
        <taxon>Erythrobacteraceae</taxon>
        <taxon>Erythrobacter/Porphyrobacter group</taxon>
        <taxon>Erythrobacter</taxon>
    </lineage>
</organism>
<protein>
    <submittedName>
        <fullName evidence="2">Uncharacterized protein</fullName>
    </submittedName>
</protein>
<feature type="transmembrane region" description="Helical" evidence="1">
    <location>
        <begin position="6"/>
        <end position="24"/>
    </location>
</feature>
<dbReference type="RefSeq" id="WP_068350437.1">
    <property type="nucleotide sequence ID" value="NZ_CP016033.1"/>
</dbReference>
<name>A0A192D3N6_9SPHN</name>
<proteinExistence type="predicted"/>
<dbReference type="EMBL" id="CP016033">
    <property type="protein sequence ID" value="ANK12527.1"/>
    <property type="molecule type" value="Genomic_DNA"/>
</dbReference>
<gene>
    <name evidence="2" type="ORF">A9D12_05715</name>
</gene>
<keyword evidence="1" id="KW-0472">Membrane</keyword>
<reference evidence="2 3" key="1">
    <citation type="submission" date="2016-05" db="EMBL/GenBank/DDBJ databases">
        <title>Compelete Genome Sequence of Bacteriochlorophyll-Synthesizing Bacterium Porphyrobacter neustonensis DSM 9434.</title>
        <authorList>
            <person name="Shi X.-L."/>
            <person name="Wu Y.-H."/>
            <person name="Cheng H."/>
            <person name="Xu L."/>
            <person name="Zhang X.-Q."/>
            <person name="Wang C.-S."/>
            <person name="Xu X.-W."/>
        </authorList>
    </citation>
    <scope>NUCLEOTIDE SEQUENCE [LARGE SCALE GENOMIC DNA]</scope>
    <source>
        <strain evidence="2 3">DSM 9434</strain>
    </source>
</reference>
<keyword evidence="1" id="KW-0812">Transmembrane</keyword>
<evidence type="ECO:0000313" key="3">
    <source>
        <dbReference type="Proteomes" id="UP000078263"/>
    </source>
</evidence>
<dbReference type="KEGG" id="pns:A9D12_05715"/>
<dbReference type="OrthoDB" id="7392161at2"/>
<sequence length="172" mass="17739">MDIPGGPAALAGMMMCVGLAAWTLGRWQGNAMAVVDRAAAVTGEAAARLALAIRPHDAPARPSCHCSACANADYRGDELASASALGAMHEEISAYRRAEQILCDLSSDALHQIALSSGEGAGECEPASAEGIPDPAPGEHDCFAECRHTARVVMAERGAYPPVDMPAALTRV</sequence>
<keyword evidence="3" id="KW-1185">Reference proteome</keyword>
<evidence type="ECO:0000256" key="1">
    <source>
        <dbReference type="SAM" id="Phobius"/>
    </source>
</evidence>
<dbReference type="AlphaFoldDB" id="A0A192D3N6"/>